<dbReference type="EMBL" id="PUJW01000001">
    <property type="protein sequence ID" value="NHB90893.1"/>
    <property type="molecule type" value="Genomic_DNA"/>
</dbReference>
<accession>A0A7X5QAQ7</accession>
<reference evidence="1 2" key="1">
    <citation type="submission" date="2018-02" db="EMBL/GenBank/DDBJ databases">
        <authorList>
            <person name="Machado R.A."/>
        </authorList>
    </citation>
    <scope>NUCLEOTIDE SEQUENCE [LARGE SCALE GENOMIC DNA]</scope>
    <source>
        <strain evidence="1 2">DSM 19724</strain>
    </source>
</reference>
<name>A0A7X5QAQ7_9GAMM</name>
<proteinExistence type="predicted"/>
<dbReference type="Proteomes" id="UP000591844">
    <property type="component" value="Unassembled WGS sequence"/>
</dbReference>
<gene>
    <name evidence="1" type="ORF">C5469_01645</name>
</gene>
<protein>
    <submittedName>
        <fullName evidence="1">Uncharacterized protein</fullName>
    </submittedName>
</protein>
<dbReference type="AlphaFoldDB" id="A0A7X5QAQ7"/>
<keyword evidence="2" id="KW-1185">Reference proteome</keyword>
<comment type="caution">
    <text evidence="1">The sequence shown here is derived from an EMBL/GenBank/DDBJ whole genome shotgun (WGS) entry which is preliminary data.</text>
</comment>
<organism evidence="1 2">
    <name type="scientific">Photorhabdus cinerea</name>
    <dbReference type="NCBI Taxonomy" id="471575"/>
    <lineage>
        <taxon>Bacteria</taxon>
        <taxon>Pseudomonadati</taxon>
        <taxon>Pseudomonadota</taxon>
        <taxon>Gammaproteobacteria</taxon>
        <taxon>Enterobacterales</taxon>
        <taxon>Morganellaceae</taxon>
        <taxon>Photorhabdus</taxon>
    </lineage>
</organism>
<evidence type="ECO:0000313" key="1">
    <source>
        <dbReference type="EMBL" id="NHB90893.1"/>
    </source>
</evidence>
<sequence>MQINALANLTVISLPSETLLYVLQVKQLPSEKLKNLSNILQTQTAYYSAITKSHWRYPQFH</sequence>
<evidence type="ECO:0000313" key="2">
    <source>
        <dbReference type="Proteomes" id="UP000591844"/>
    </source>
</evidence>